<keyword evidence="5 8" id="KW-0812">Transmembrane</keyword>
<dbReference type="Gene3D" id="1.20.1250.20">
    <property type="entry name" value="MFS general substrate transporter like domains"/>
    <property type="match status" value="1"/>
</dbReference>
<dbReference type="SUPFAM" id="SSF103473">
    <property type="entry name" value="MFS general substrate transporter"/>
    <property type="match status" value="1"/>
</dbReference>
<feature type="transmembrane region" description="Helical" evidence="8">
    <location>
        <begin position="71"/>
        <end position="93"/>
    </location>
</feature>
<evidence type="ECO:0000256" key="4">
    <source>
        <dbReference type="ARBA" id="ARBA00022597"/>
    </source>
</evidence>
<feature type="transmembrane region" description="Helical" evidence="8">
    <location>
        <begin position="12"/>
        <end position="31"/>
    </location>
</feature>
<dbReference type="InterPro" id="IPR050549">
    <property type="entry name" value="MFS_Trehalose_Transporter"/>
</dbReference>
<organism evidence="10 11">
    <name type="scientific">Microthlaspi erraticum</name>
    <dbReference type="NCBI Taxonomy" id="1685480"/>
    <lineage>
        <taxon>Eukaryota</taxon>
        <taxon>Viridiplantae</taxon>
        <taxon>Streptophyta</taxon>
        <taxon>Embryophyta</taxon>
        <taxon>Tracheophyta</taxon>
        <taxon>Spermatophyta</taxon>
        <taxon>Magnoliopsida</taxon>
        <taxon>eudicotyledons</taxon>
        <taxon>Gunneridae</taxon>
        <taxon>Pentapetalae</taxon>
        <taxon>rosids</taxon>
        <taxon>malvids</taxon>
        <taxon>Brassicales</taxon>
        <taxon>Brassicaceae</taxon>
        <taxon>Coluteocarpeae</taxon>
        <taxon>Microthlaspi</taxon>
    </lineage>
</organism>
<dbReference type="EMBL" id="CACVBM020001209">
    <property type="protein sequence ID" value="CAA7039423.1"/>
    <property type="molecule type" value="Genomic_DNA"/>
</dbReference>
<dbReference type="AlphaFoldDB" id="A0A6D2JEM5"/>
<dbReference type="PROSITE" id="PS50850">
    <property type="entry name" value="MFS"/>
    <property type="match status" value="1"/>
</dbReference>
<feature type="transmembrane region" description="Helical" evidence="8">
    <location>
        <begin position="43"/>
        <end position="64"/>
    </location>
</feature>
<dbReference type="PROSITE" id="PS00217">
    <property type="entry name" value="SUGAR_TRANSPORT_2"/>
    <property type="match status" value="1"/>
</dbReference>
<evidence type="ECO:0000256" key="8">
    <source>
        <dbReference type="SAM" id="Phobius"/>
    </source>
</evidence>
<evidence type="ECO:0000256" key="2">
    <source>
        <dbReference type="ARBA" id="ARBA00010992"/>
    </source>
</evidence>
<dbReference type="Pfam" id="PF00083">
    <property type="entry name" value="Sugar_tr"/>
    <property type="match status" value="1"/>
</dbReference>
<keyword evidence="11" id="KW-1185">Reference proteome</keyword>
<keyword evidence="6 8" id="KW-1133">Transmembrane helix</keyword>
<evidence type="ECO:0000256" key="6">
    <source>
        <dbReference type="ARBA" id="ARBA00022989"/>
    </source>
</evidence>
<dbReference type="GO" id="GO:0016020">
    <property type="term" value="C:membrane"/>
    <property type="evidence" value="ECO:0007669"/>
    <property type="project" value="UniProtKB-SubCell"/>
</dbReference>
<keyword evidence="4" id="KW-0762">Sugar transport</keyword>
<dbReference type="GO" id="GO:0022857">
    <property type="term" value="F:transmembrane transporter activity"/>
    <property type="evidence" value="ECO:0007669"/>
    <property type="project" value="InterPro"/>
</dbReference>
<dbReference type="InterPro" id="IPR005828">
    <property type="entry name" value="MFS_sugar_transport-like"/>
</dbReference>
<accession>A0A6D2JEM5</accession>
<dbReference type="PROSITE" id="PS00216">
    <property type="entry name" value="SUGAR_TRANSPORT_1"/>
    <property type="match status" value="1"/>
</dbReference>
<dbReference type="OrthoDB" id="6339427at2759"/>
<comment type="similarity">
    <text evidence="2">Belongs to the major facilitator superfamily. Sugar transporter (TC 2.A.1.1) family.</text>
</comment>
<dbReference type="InterPro" id="IPR036259">
    <property type="entry name" value="MFS_trans_sf"/>
</dbReference>
<evidence type="ECO:0000256" key="7">
    <source>
        <dbReference type="ARBA" id="ARBA00023136"/>
    </source>
</evidence>
<dbReference type="InterPro" id="IPR020846">
    <property type="entry name" value="MFS_dom"/>
</dbReference>
<evidence type="ECO:0000256" key="1">
    <source>
        <dbReference type="ARBA" id="ARBA00004141"/>
    </source>
</evidence>
<feature type="domain" description="Major facilitator superfamily (MFS) profile" evidence="9">
    <location>
        <begin position="1"/>
        <end position="189"/>
    </location>
</feature>
<gene>
    <name evidence="10" type="ORF">MERR_LOCUS26658</name>
</gene>
<name>A0A6D2JEM5_9BRAS</name>
<keyword evidence="3" id="KW-0813">Transport</keyword>
<keyword evidence="7 8" id="KW-0472">Membrane</keyword>
<protein>
    <recommendedName>
        <fullName evidence="9">Major facilitator superfamily (MFS) profile domain-containing protein</fullName>
    </recommendedName>
</protein>
<evidence type="ECO:0000313" key="10">
    <source>
        <dbReference type="EMBL" id="CAA7039423.1"/>
    </source>
</evidence>
<dbReference type="PANTHER" id="PTHR48021">
    <property type="match status" value="1"/>
</dbReference>
<evidence type="ECO:0000256" key="3">
    <source>
        <dbReference type="ARBA" id="ARBA00022448"/>
    </source>
</evidence>
<sequence length="189" mass="21122">MSGRLADVFGRRGALWVSNSFCMAGWLMIAFAQGTWSLDTGRFFIGVASGVTSYVVPVYIVEIAPRKIRGVLSAISSLVMCASISSTFLVGSVISWQKLAFLCTIPCVLEFAGLFFIPESPRWLCKNGRVKESEAALQRLRGKSTDVTKEASEIKKYMDNLQEFKEDGFFELFKPRYFRTVTVSVQLKL</sequence>
<evidence type="ECO:0000259" key="9">
    <source>
        <dbReference type="PROSITE" id="PS50850"/>
    </source>
</evidence>
<comment type="caution">
    <text evidence="10">The sequence shown here is derived from an EMBL/GenBank/DDBJ whole genome shotgun (WGS) entry which is preliminary data.</text>
</comment>
<reference evidence="10" key="1">
    <citation type="submission" date="2020-01" db="EMBL/GenBank/DDBJ databases">
        <authorList>
            <person name="Mishra B."/>
        </authorList>
    </citation>
    <scope>NUCLEOTIDE SEQUENCE [LARGE SCALE GENOMIC DNA]</scope>
</reference>
<evidence type="ECO:0000313" key="11">
    <source>
        <dbReference type="Proteomes" id="UP000467841"/>
    </source>
</evidence>
<dbReference type="InterPro" id="IPR005829">
    <property type="entry name" value="Sugar_transporter_CS"/>
</dbReference>
<dbReference type="PANTHER" id="PTHR48021:SF82">
    <property type="entry name" value="SUGAR TRANSPORTER ERD6-LIKE 13-RELATED"/>
    <property type="match status" value="1"/>
</dbReference>
<proteinExistence type="inferred from homology"/>
<dbReference type="Proteomes" id="UP000467841">
    <property type="component" value="Unassembled WGS sequence"/>
</dbReference>
<comment type="subcellular location">
    <subcellularLocation>
        <location evidence="1">Membrane</location>
        <topology evidence="1">Multi-pass membrane protein</topology>
    </subcellularLocation>
</comment>
<evidence type="ECO:0000256" key="5">
    <source>
        <dbReference type="ARBA" id="ARBA00022692"/>
    </source>
</evidence>